<name>A0AAN7UA49_9PEZI</name>
<feature type="domain" description="FAD/NAD(P)-binding" evidence="4">
    <location>
        <begin position="15"/>
        <end position="307"/>
    </location>
</feature>
<dbReference type="PRINTS" id="PR00368">
    <property type="entry name" value="FADPNR"/>
</dbReference>
<dbReference type="GO" id="GO:0016491">
    <property type="term" value="F:oxidoreductase activity"/>
    <property type="evidence" value="ECO:0007669"/>
    <property type="project" value="UniProtKB-KW"/>
</dbReference>
<dbReference type="Proteomes" id="UP001305414">
    <property type="component" value="Unassembled WGS sequence"/>
</dbReference>
<evidence type="ECO:0000256" key="1">
    <source>
        <dbReference type="ARBA" id="ARBA00009333"/>
    </source>
</evidence>
<evidence type="ECO:0000313" key="5">
    <source>
        <dbReference type="EMBL" id="KAK5628420.1"/>
    </source>
</evidence>
<sequence length="326" mass="35044">MRHRREKSTMSKSVDVLVFGGGPAGLAVAGGLARQLHTAVVFSSGSFRNQATAHMHNVTGWDHENPVEFRTKSMADIMSRYSTIQFRDVGIASVKRLENGRFEAVDDVGEKYQGRKVVIASGIKDIMPDIPGYSDLWGKGIFHCLFCHGYEERGAPSAGVLASGLLGNPMLAPPISRMASRLAGAVNVYTNGNEAIGAEVRAALKSTKKFRVEHRKIKSVAKDVDVQGEAGVLVTLEDGTVNKESFIAHIPDFELNGCFAKDLGVELAPQGHITTLPPFFNTNVPGVYAAGDCATIFRTVPNATMMGSFVAAGLAHLLQVEDDVEE</sequence>
<evidence type="ECO:0000256" key="3">
    <source>
        <dbReference type="ARBA" id="ARBA00023002"/>
    </source>
</evidence>
<reference evidence="5 6" key="1">
    <citation type="submission" date="2023-10" db="EMBL/GenBank/DDBJ databases">
        <title>Draft genome sequence of Xylaria bambusicola isolate GMP-LS, the root and basal stem rot pathogen of sugarcane in Indonesia.</title>
        <authorList>
            <person name="Selvaraj P."/>
            <person name="Muralishankar V."/>
            <person name="Muruganantham S."/>
            <person name="Sp S."/>
            <person name="Haryani S."/>
            <person name="Lau K.J.X."/>
            <person name="Naqvi N.I."/>
        </authorList>
    </citation>
    <scope>NUCLEOTIDE SEQUENCE [LARGE SCALE GENOMIC DNA]</scope>
    <source>
        <strain evidence="5">GMP-LS</strain>
    </source>
</reference>
<dbReference type="InterPro" id="IPR023753">
    <property type="entry name" value="FAD/NAD-binding_dom"/>
</dbReference>
<dbReference type="SUPFAM" id="SSF51905">
    <property type="entry name" value="FAD/NAD(P)-binding domain"/>
    <property type="match status" value="1"/>
</dbReference>
<keyword evidence="3" id="KW-0560">Oxidoreductase</keyword>
<protein>
    <recommendedName>
        <fullName evidence="4">FAD/NAD(P)-binding domain-containing protein</fullName>
    </recommendedName>
</protein>
<proteinExistence type="inferred from homology"/>
<dbReference type="PRINTS" id="PR00469">
    <property type="entry name" value="PNDRDTASEII"/>
</dbReference>
<dbReference type="Gene3D" id="3.50.50.60">
    <property type="entry name" value="FAD/NAD(P)-binding domain"/>
    <property type="match status" value="2"/>
</dbReference>
<dbReference type="PANTHER" id="PTHR48105">
    <property type="entry name" value="THIOREDOXIN REDUCTASE 1-RELATED-RELATED"/>
    <property type="match status" value="1"/>
</dbReference>
<comment type="caution">
    <text evidence="5">The sequence shown here is derived from an EMBL/GenBank/DDBJ whole genome shotgun (WGS) entry which is preliminary data.</text>
</comment>
<dbReference type="Pfam" id="PF07992">
    <property type="entry name" value="Pyr_redox_2"/>
    <property type="match status" value="1"/>
</dbReference>
<evidence type="ECO:0000313" key="6">
    <source>
        <dbReference type="Proteomes" id="UP001305414"/>
    </source>
</evidence>
<dbReference type="GO" id="GO:0097237">
    <property type="term" value="P:cellular response to toxic substance"/>
    <property type="evidence" value="ECO:0007669"/>
    <property type="project" value="UniProtKB-ARBA"/>
</dbReference>
<gene>
    <name evidence="5" type="ORF">RRF57_004135</name>
</gene>
<keyword evidence="2" id="KW-0285">Flavoprotein</keyword>
<dbReference type="AlphaFoldDB" id="A0AAN7UA49"/>
<accession>A0AAN7UA49</accession>
<organism evidence="5 6">
    <name type="scientific">Xylaria bambusicola</name>
    <dbReference type="NCBI Taxonomy" id="326684"/>
    <lineage>
        <taxon>Eukaryota</taxon>
        <taxon>Fungi</taxon>
        <taxon>Dikarya</taxon>
        <taxon>Ascomycota</taxon>
        <taxon>Pezizomycotina</taxon>
        <taxon>Sordariomycetes</taxon>
        <taxon>Xylariomycetidae</taxon>
        <taxon>Xylariales</taxon>
        <taxon>Xylariaceae</taxon>
        <taxon>Xylaria</taxon>
    </lineage>
</organism>
<evidence type="ECO:0000256" key="2">
    <source>
        <dbReference type="ARBA" id="ARBA00022630"/>
    </source>
</evidence>
<evidence type="ECO:0000259" key="4">
    <source>
        <dbReference type="Pfam" id="PF07992"/>
    </source>
</evidence>
<dbReference type="InterPro" id="IPR036188">
    <property type="entry name" value="FAD/NAD-bd_sf"/>
</dbReference>
<dbReference type="EMBL" id="JAWHQM010000008">
    <property type="protein sequence ID" value="KAK5628420.1"/>
    <property type="molecule type" value="Genomic_DNA"/>
</dbReference>
<dbReference type="InterPro" id="IPR050097">
    <property type="entry name" value="Ferredoxin-NADP_redctase_2"/>
</dbReference>
<comment type="similarity">
    <text evidence="1">Belongs to the class-II pyridine nucleotide-disulfide oxidoreductase family.</text>
</comment>
<keyword evidence="6" id="KW-1185">Reference proteome</keyword>